<protein>
    <submittedName>
        <fullName evidence="3">CocE/NonD family hydrolase</fullName>
    </submittedName>
</protein>
<evidence type="ECO:0000313" key="3">
    <source>
        <dbReference type="EMBL" id="GAA4627611.1"/>
    </source>
</evidence>
<dbReference type="Pfam" id="PF08530">
    <property type="entry name" value="PepX_C"/>
    <property type="match status" value="1"/>
</dbReference>
<dbReference type="InterPro" id="IPR000383">
    <property type="entry name" value="Xaa-Pro-like_dom"/>
</dbReference>
<comment type="caution">
    <text evidence="3">The sequence shown here is derived from an EMBL/GenBank/DDBJ whole genome shotgun (WGS) entry which is preliminary data.</text>
</comment>
<evidence type="ECO:0000256" key="1">
    <source>
        <dbReference type="ARBA" id="ARBA00022801"/>
    </source>
</evidence>
<reference evidence="4" key="1">
    <citation type="journal article" date="2019" name="Int. J. Syst. Evol. Microbiol.">
        <title>The Global Catalogue of Microorganisms (GCM) 10K type strain sequencing project: providing services to taxonomists for standard genome sequencing and annotation.</title>
        <authorList>
            <consortium name="The Broad Institute Genomics Platform"/>
            <consortium name="The Broad Institute Genome Sequencing Center for Infectious Disease"/>
            <person name="Wu L."/>
            <person name="Ma J."/>
        </authorList>
    </citation>
    <scope>NUCLEOTIDE SEQUENCE [LARGE SCALE GENOMIC DNA]</scope>
    <source>
        <strain evidence="4">JCM 17939</strain>
    </source>
</reference>
<dbReference type="InterPro" id="IPR005674">
    <property type="entry name" value="CocE/Ser_esterase"/>
</dbReference>
<dbReference type="InterPro" id="IPR008979">
    <property type="entry name" value="Galactose-bd-like_sf"/>
</dbReference>
<dbReference type="SUPFAM" id="SSF53474">
    <property type="entry name" value="alpha/beta-Hydrolases"/>
    <property type="match status" value="1"/>
</dbReference>
<dbReference type="SMART" id="SM00939">
    <property type="entry name" value="PepX_C"/>
    <property type="match status" value="1"/>
</dbReference>
<dbReference type="Pfam" id="PF02129">
    <property type="entry name" value="Peptidase_S15"/>
    <property type="match status" value="1"/>
</dbReference>
<dbReference type="Gene3D" id="2.60.120.260">
    <property type="entry name" value="Galactose-binding domain-like"/>
    <property type="match status" value="1"/>
</dbReference>
<dbReference type="SUPFAM" id="SSF49785">
    <property type="entry name" value="Galactose-binding domain-like"/>
    <property type="match status" value="1"/>
</dbReference>
<dbReference type="InterPro" id="IPR013736">
    <property type="entry name" value="Xaa-Pro_dipept_C"/>
</dbReference>
<dbReference type="InterPro" id="IPR029058">
    <property type="entry name" value="AB_hydrolase_fold"/>
</dbReference>
<accession>A0ABP8UAF0</accession>
<proteinExistence type="predicted"/>
<keyword evidence="4" id="KW-1185">Reference proteome</keyword>
<dbReference type="GO" id="GO:0016787">
    <property type="term" value="F:hydrolase activity"/>
    <property type="evidence" value="ECO:0007669"/>
    <property type="project" value="UniProtKB-KW"/>
</dbReference>
<dbReference type="Gene3D" id="3.40.50.1820">
    <property type="entry name" value="alpha/beta hydrolase"/>
    <property type="match status" value="1"/>
</dbReference>
<keyword evidence="1 3" id="KW-0378">Hydrolase</keyword>
<name>A0ABP8UAF0_9ACTN</name>
<dbReference type="Proteomes" id="UP001501442">
    <property type="component" value="Unassembled WGS sequence"/>
</dbReference>
<dbReference type="Gene3D" id="1.10.3020.10">
    <property type="entry name" value="alpha-amino acid ester hydrolase ( Helical cap domain)"/>
    <property type="match status" value="1"/>
</dbReference>
<sequence>MTRRTPTDAENVRFTFGLRIPTEDGQFLSGIAYLPKKAEPVPAIVELNPYTSDSRHDDGVFYAARGFAFVVVDAMGRGDSEGEYFGFIRDGQDGFDVIEWVAQQPWCDGQVGMHGSSYTGWNQWRVLGELPPSLKTIVPAGAPMGALDQPRGGIPSLYGLVYATATLGRAPHWSAFRETGAWHDLLADAWRKNESEASIREQLGFPSDPYEGMEDQIYPGNPWMEFLIPSEEALRGADVSVLSITGMYDDSQLGALYHHQRLLDHASESTRARSHLLIGPWDHYGTETGEPRVGELRFGPEASVDLRELRAQWYAWTMKDGEKPALLTDPVVYFQTGDEEWRGGASLDDVAGQARTYFLVPGTGSGEVFHSGALRAEPEAGPDYTFTADPADDHTIRLELLKRPDEHRDVPTVPRTFNSLFLTSSGHDPTNAVFTTDLGRDGVVYHTSPLADRVRVVGRPRLSLRLTLDVPDADLMVLLHEVRGDGTVVFLSSDLLRLRFRALPEQPVFVEPGEPFDLDLNGFRFITRTLAEGSRLRLTVRNAHSVLLGKNPHTGKPAGLEEPRVAHYQVHHDAAHPPRLELPIA</sequence>
<evidence type="ECO:0000313" key="4">
    <source>
        <dbReference type="Proteomes" id="UP001501442"/>
    </source>
</evidence>
<evidence type="ECO:0000259" key="2">
    <source>
        <dbReference type="SMART" id="SM00939"/>
    </source>
</evidence>
<dbReference type="EMBL" id="BAABHK010000005">
    <property type="protein sequence ID" value="GAA4627611.1"/>
    <property type="molecule type" value="Genomic_DNA"/>
</dbReference>
<organism evidence="3 4">
    <name type="scientific">Actinoallomurus vinaceus</name>
    <dbReference type="NCBI Taxonomy" id="1080074"/>
    <lineage>
        <taxon>Bacteria</taxon>
        <taxon>Bacillati</taxon>
        <taxon>Actinomycetota</taxon>
        <taxon>Actinomycetes</taxon>
        <taxon>Streptosporangiales</taxon>
        <taxon>Thermomonosporaceae</taxon>
        <taxon>Actinoallomurus</taxon>
    </lineage>
</organism>
<dbReference type="NCBIfam" id="TIGR00976">
    <property type="entry name" value="CocE_NonD"/>
    <property type="match status" value="1"/>
</dbReference>
<dbReference type="RefSeq" id="WP_345432466.1">
    <property type="nucleotide sequence ID" value="NZ_BAABHK010000005.1"/>
</dbReference>
<gene>
    <name evidence="3" type="ORF">GCM10023196_040510</name>
</gene>
<feature type="domain" description="Xaa-Pro dipeptidyl-peptidase C-terminal" evidence="2">
    <location>
        <begin position="311"/>
        <end position="581"/>
    </location>
</feature>